<feature type="region of interest" description="Disordered" evidence="2">
    <location>
        <begin position="285"/>
        <end position="334"/>
    </location>
</feature>
<feature type="zinc finger region" description="C3H1-type" evidence="1">
    <location>
        <begin position="333"/>
        <end position="360"/>
    </location>
</feature>
<keyword evidence="6" id="KW-1185">Reference proteome</keyword>
<keyword evidence="1" id="KW-0479">Metal-binding</keyword>
<dbReference type="Proteomes" id="UP000326924">
    <property type="component" value="Unassembled WGS sequence"/>
</dbReference>
<organism evidence="5 6">
    <name type="scientific">Sphaerosporella brunnea</name>
    <dbReference type="NCBI Taxonomy" id="1250544"/>
    <lineage>
        <taxon>Eukaryota</taxon>
        <taxon>Fungi</taxon>
        <taxon>Dikarya</taxon>
        <taxon>Ascomycota</taxon>
        <taxon>Pezizomycotina</taxon>
        <taxon>Pezizomycetes</taxon>
        <taxon>Pezizales</taxon>
        <taxon>Pyronemataceae</taxon>
        <taxon>Sphaerosporella</taxon>
    </lineage>
</organism>
<keyword evidence="1" id="KW-0863">Zinc-finger</keyword>
<evidence type="ECO:0000259" key="4">
    <source>
        <dbReference type="PROSITE" id="PS50158"/>
    </source>
</evidence>
<accession>A0A5J5ETH2</accession>
<evidence type="ECO:0000256" key="2">
    <source>
        <dbReference type="SAM" id="MobiDB-lite"/>
    </source>
</evidence>
<evidence type="ECO:0000313" key="5">
    <source>
        <dbReference type="EMBL" id="KAA8902653.1"/>
    </source>
</evidence>
<sequence>MVRTRATPAPPATQIAAPDEDEVDYGDEADLTDVSELERQLTGTACEPTSGQPSQTNIQVPATPESAAAPALVTVPMSFLNKMTDTMSALTAHLSTLQGPQALSAQVPPALGTTPPPPPPPPENPRVQSIRNRWPAVDPVHLQEILKHRFKVENLLKLNASFVFTPDRRLENITLESFQIPTTLHNVEIEEYRGITQLLNALAVYADIFQEFVLPGIRDALSSALLKYMHYLLDLNERCTWKTVRLYHFSFHRKRVLQGVHDYEGWDKFSDSELRHLLEARSATGGQIQARSAQIQAGGPKRPAKSSAVGPPAKRTARTAAPLDSASSSLPPQRVSSACRRYNRGLCAAGSKCIYQHVCWTCGEGAHTASACPQAQQ</sequence>
<dbReference type="GO" id="GO:0008270">
    <property type="term" value="F:zinc ion binding"/>
    <property type="evidence" value="ECO:0007669"/>
    <property type="project" value="UniProtKB-KW"/>
</dbReference>
<reference evidence="5 6" key="1">
    <citation type="submission" date="2019-09" db="EMBL/GenBank/DDBJ databases">
        <title>Draft genome of the ectomycorrhizal ascomycete Sphaerosporella brunnea.</title>
        <authorList>
            <consortium name="DOE Joint Genome Institute"/>
            <person name="Benucci G.M."/>
            <person name="Marozzi G."/>
            <person name="Antonielli L."/>
            <person name="Sanchez S."/>
            <person name="Marco P."/>
            <person name="Wang X."/>
            <person name="Falini L.B."/>
            <person name="Barry K."/>
            <person name="Haridas S."/>
            <person name="Lipzen A."/>
            <person name="Labutti K."/>
            <person name="Grigoriev I.V."/>
            <person name="Murat C."/>
            <person name="Martin F."/>
            <person name="Albertini E."/>
            <person name="Donnini D."/>
            <person name="Bonito G."/>
        </authorList>
    </citation>
    <scope>NUCLEOTIDE SEQUENCE [LARGE SCALE GENOMIC DNA]</scope>
    <source>
        <strain evidence="5 6">Sb_GMNB300</strain>
    </source>
</reference>
<dbReference type="PROSITE" id="PS50158">
    <property type="entry name" value="ZF_CCHC"/>
    <property type="match status" value="1"/>
</dbReference>
<feature type="compositionally biased region" description="Acidic residues" evidence="2">
    <location>
        <begin position="18"/>
        <end position="28"/>
    </location>
</feature>
<feature type="compositionally biased region" description="Low complexity" evidence="2">
    <location>
        <begin position="311"/>
        <end position="332"/>
    </location>
</feature>
<evidence type="ECO:0000259" key="3">
    <source>
        <dbReference type="PROSITE" id="PS50103"/>
    </source>
</evidence>
<protein>
    <recommendedName>
        <fullName evidence="7">C3H1-type domain-containing protein</fullName>
    </recommendedName>
</protein>
<comment type="caution">
    <text evidence="5">The sequence shown here is derived from an EMBL/GenBank/DDBJ whole genome shotgun (WGS) entry which is preliminary data.</text>
</comment>
<feature type="compositionally biased region" description="Polar residues" evidence="2">
    <location>
        <begin position="285"/>
        <end position="295"/>
    </location>
</feature>
<dbReference type="AlphaFoldDB" id="A0A5J5ETH2"/>
<gene>
    <name evidence="5" type="ORF">FN846DRAFT_908463</name>
</gene>
<dbReference type="InParanoid" id="A0A5J5ETH2"/>
<dbReference type="PROSITE" id="PS50103">
    <property type="entry name" value="ZF_C3H1"/>
    <property type="match status" value="1"/>
</dbReference>
<dbReference type="InterPro" id="IPR000571">
    <property type="entry name" value="Znf_CCCH"/>
</dbReference>
<feature type="compositionally biased region" description="Pro residues" evidence="2">
    <location>
        <begin position="114"/>
        <end position="124"/>
    </location>
</feature>
<proteinExistence type="predicted"/>
<dbReference type="EMBL" id="VXIS01000129">
    <property type="protein sequence ID" value="KAA8902653.1"/>
    <property type="molecule type" value="Genomic_DNA"/>
</dbReference>
<dbReference type="OrthoDB" id="5505746at2759"/>
<dbReference type="InterPro" id="IPR001878">
    <property type="entry name" value="Znf_CCHC"/>
</dbReference>
<dbReference type="GO" id="GO:0003676">
    <property type="term" value="F:nucleic acid binding"/>
    <property type="evidence" value="ECO:0007669"/>
    <property type="project" value="InterPro"/>
</dbReference>
<name>A0A5J5ETH2_9PEZI</name>
<evidence type="ECO:0008006" key="7">
    <source>
        <dbReference type="Google" id="ProtNLM"/>
    </source>
</evidence>
<keyword evidence="1" id="KW-0862">Zinc</keyword>
<evidence type="ECO:0000313" key="6">
    <source>
        <dbReference type="Proteomes" id="UP000326924"/>
    </source>
</evidence>
<feature type="region of interest" description="Disordered" evidence="2">
    <location>
        <begin position="1"/>
        <end position="28"/>
    </location>
</feature>
<feature type="domain" description="C3H1-type" evidence="3">
    <location>
        <begin position="333"/>
        <end position="360"/>
    </location>
</feature>
<feature type="region of interest" description="Disordered" evidence="2">
    <location>
        <begin position="106"/>
        <end position="128"/>
    </location>
</feature>
<evidence type="ECO:0000256" key="1">
    <source>
        <dbReference type="PROSITE-ProRule" id="PRU00723"/>
    </source>
</evidence>
<feature type="domain" description="CCHC-type" evidence="4">
    <location>
        <begin position="359"/>
        <end position="374"/>
    </location>
</feature>